<dbReference type="PANTHER" id="PTHR43377:SF1">
    <property type="entry name" value="BILIVERDIN REDUCTASE A"/>
    <property type="match status" value="1"/>
</dbReference>
<name>A0A6J6AVF7_9ZZZZ</name>
<dbReference type="InterPro" id="IPR055170">
    <property type="entry name" value="GFO_IDH_MocA-like_dom"/>
</dbReference>
<dbReference type="Gene3D" id="3.30.360.10">
    <property type="entry name" value="Dihydrodipicolinate Reductase, domain 2"/>
    <property type="match status" value="1"/>
</dbReference>
<dbReference type="EMBL" id="CAEZSG010000001">
    <property type="protein sequence ID" value="CAB4530475.1"/>
    <property type="molecule type" value="Genomic_DNA"/>
</dbReference>
<dbReference type="Pfam" id="PF22725">
    <property type="entry name" value="GFO_IDH_MocA_C3"/>
    <property type="match status" value="1"/>
</dbReference>
<protein>
    <submittedName>
        <fullName evidence="3">Unannotated protein</fullName>
    </submittedName>
</protein>
<dbReference type="InterPro" id="IPR051450">
    <property type="entry name" value="Gfo/Idh/MocA_Oxidoreductases"/>
</dbReference>
<gene>
    <name evidence="3" type="ORF">UFOPK1413_00004</name>
</gene>
<feature type="domain" description="GFO/IDH/MocA-like oxidoreductase" evidence="2">
    <location>
        <begin position="117"/>
        <end position="229"/>
    </location>
</feature>
<accession>A0A6J6AVF7</accession>
<proteinExistence type="predicted"/>
<dbReference type="GO" id="GO:0000166">
    <property type="term" value="F:nucleotide binding"/>
    <property type="evidence" value="ECO:0007669"/>
    <property type="project" value="InterPro"/>
</dbReference>
<organism evidence="3">
    <name type="scientific">freshwater metagenome</name>
    <dbReference type="NCBI Taxonomy" id="449393"/>
    <lineage>
        <taxon>unclassified sequences</taxon>
        <taxon>metagenomes</taxon>
        <taxon>ecological metagenomes</taxon>
    </lineage>
</organism>
<evidence type="ECO:0000259" key="2">
    <source>
        <dbReference type="Pfam" id="PF22725"/>
    </source>
</evidence>
<dbReference type="InterPro" id="IPR036291">
    <property type="entry name" value="NAD(P)-bd_dom_sf"/>
</dbReference>
<evidence type="ECO:0000259" key="1">
    <source>
        <dbReference type="Pfam" id="PF01408"/>
    </source>
</evidence>
<reference evidence="3" key="1">
    <citation type="submission" date="2020-05" db="EMBL/GenBank/DDBJ databases">
        <authorList>
            <person name="Chiriac C."/>
            <person name="Salcher M."/>
            <person name="Ghai R."/>
            <person name="Kavagutti S V."/>
        </authorList>
    </citation>
    <scope>NUCLEOTIDE SEQUENCE</scope>
</reference>
<dbReference type="InterPro" id="IPR000683">
    <property type="entry name" value="Gfo/Idh/MocA-like_OxRdtase_N"/>
</dbReference>
<dbReference type="Pfam" id="PF01408">
    <property type="entry name" value="GFO_IDH_MocA"/>
    <property type="match status" value="1"/>
</dbReference>
<dbReference type="Gene3D" id="3.40.50.720">
    <property type="entry name" value="NAD(P)-binding Rossmann-like Domain"/>
    <property type="match status" value="1"/>
</dbReference>
<evidence type="ECO:0000313" key="3">
    <source>
        <dbReference type="EMBL" id="CAB4530475.1"/>
    </source>
</evidence>
<sequence length="287" mass="30777">MGQTHLAAISTSTKVAVTAIVEPRAEVAASLSDQGLVTYESTDALVAAGEVDGFLVATPSAFHVDAVRQLSSSGLPILCEKPAGLSVTEALEIQSIVGDSQSRLQIGYWRRFVPSLRNLKARIDSGKFGRLLVIHASQWDHRPPAPEFRNTSGGILVDMGVHEVDMIRWISGNDVLSISSNELMSQESAVVDQDAGVFTMRLSTETLGFATLGRFYPDNDFVGIEVMGELDHERIDIISGAGGDDVLMTALREQAEAFALGGDPYAATIDDAIAALRAVNTTTEMRR</sequence>
<dbReference type="PANTHER" id="PTHR43377">
    <property type="entry name" value="BILIVERDIN REDUCTASE A"/>
    <property type="match status" value="1"/>
</dbReference>
<feature type="domain" description="Gfo/Idh/MocA-like oxidoreductase N-terminal" evidence="1">
    <location>
        <begin position="1"/>
        <end position="108"/>
    </location>
</feature>
<dbReference type="AlphaFoldDB" id="A0A6J6AVF7"/>
<dbReference type="SUPFAM" id="SSF55347">
    <property type="entry name" value="Glyceraldehyde-3-phosphate dehydrogenase-like, C-terminal domain"/>
    <property type="match status" value="1"/>
</dbReference>
<dbReference type="SUPFAM" id="SSF51735">
    <property type="entry name" value="NAD(P)-binding Rossmann-fold domains"/>
    <property type="match status" value="1"/>
</dbReference>